<gene>
    <name evidence="1" type="ORF">GGX14DRAFT_404551</name>
</gene>
<keyword evidence="2" id="KW-1185">Reference proteome</keyword>
<dbReference type="EMBL" id="JARJCW010000096">
    <property type="protein sequence ID" value="KAJ7194769.1"/>
    <property type="molecule type" value="Genomic_DNA"/>
</dbReference>
<dbReference type="Proteomes" id="UP001219525">
    <property type="component" value="Unassembled WGS sequence"/>
</dbReference>
<organism evidence="1 2">
    <name type="scientific">Mycena pura</name>
    <dbReference type="NCBI Taxonomy" id="153505"/>
    <lineage>
        <taxon>Eukaryota</taxon>
        <taxon>Fungi</taxon>
        <taxon>Dikarya</taxon>
        <taxon>Basidiomycota</taxon>
        <taxon>Agaricomycotina</taxon>
        <taxon>Agaricomycetes</taxon>
        <taxon>Agaricomycetidae</taxon>
        <taxon>Agaricales</taxon>
        <taxon>Marasmiineae</taxon>
        <taxon>Mycenaceae</taxon>
        <taxon>Mycena</taxon>
    </lineage>
</organism>
<name>A0AAD6UXY4_9AGAR</name>
<reference evidence="1" key="1">
    <citation type="submission" date="2023-03" db="EMBL/GenBank/DDBJ databases">
        <title>Massive genome expansion in bonnet fungi (Mycena s.s.) driven by repeated elements and novel gene families across ecological guilds.</title>
        <authorList>
            <consortium name="Lawrence Berkeley National Laboratory"/>
            <person name="Harder C.B."/>
            <person name="Miyauchi S."/>
            <person name="Viragh M."/>
            <person name="Kuo A."/>
            <person name="Thoen E."/>
            <person name="Andreopoulos B."/>
            <person name="Lu D."/>
            <person name="Skrede I."/>
            <person name="Drula E."/>
            <person name="Henrissat B."/>
            <person name="Morin E."/>
            <person name="Kohler A."/>
            <person name="Barry K."/>
            <person name="LaButti K."/>
            <person name="Morin E."/>
            <person name="Salamov A."/>
            <person name="Lipzen A."/>
            <person name="Mereny Z."/>
            <person name="Hegedus B."/>
            <person name="Baldrian P."/>
            <person name="Stursova M."/>
            <person name="Weitz H."/>
            <person name="Taylor A."/>
            <person name="Grigoriev I.V."/>
            <person name="Nagy L.G."/>
            <person name="Martin F."/>
            <person name="Kauserud H."/>
        </authorList>
    </citation>
    <scope>NUCLEOTIDE SEQUENCE</scope>
    <source>
        <strain evidence="1">9144</strain>
    </source>
</reference>
<protein>
    <submittedName>
        <fullName evidence="1">Uncharacterized protein</fullName>
    </submittedName>
</protein>
<evidence type="ECO:0000313" key="1">
    <source>
        <dbReference type="EMBL" id="KAJ7194769.1"/>
    </source>
</evidence>
<evidence type="ECO:0000313" key="2">
    <source>
        <dbReference type="Proteomes" id="UP001219525"/>
    </source>
</evidence>
<sequence length="157" mass="17206">METQEPLVRRGGGQSAVVYPFRLILAGPRDGDEERYVDAEIDLTKLATIYDLEIVVDASRAKNQKKQGPLVSTQLLSSPGRSDTMILLPTIGLMKWESPPGSSRTVTEGICGNPGILSSDHEERLLPTSVSREERVSVRINVDLRSKLAAFSRALCI</sequence>
<proteinExistence type="predicted"/>
<dbReference type="AlphaFoldDB" id="A0AAD6UXY4"/>
<accession>A0AAD6UXY4</accession>
<comment type="caution">
    <text evidence="1">The sequence shown here is derived from an EMBL/GenBank/DDBJ whole genome shotgun (WGS) entry which is preliminary data.</text>
</comment>